<name>A0A3P3YJT2_PLABS</name>
<accession>A0A3P3YJT2</accession>
<reference evidence="4 5" key="1">
    <citation type="submission" date="2018-03" db="EMBL/GenBank/DDBJ databases">
        <authorList>
            <person name="Fogelqvist J."/>
        </authorList>
    </citation>
    <scope>NUCLEOTIDE SEQUENCE [LARGE SCALE GENOMIC DNA]</scope>
</reference>
<gene>
    <name evidence="4" type="ORF">PLBR_LOCUS7604</name>
</gene>
<keyword evidence="4" id="KW-0496">Mitochondrion</keyword>
<dbReference type="SMART" id="SM00369">
    <property type="entry name" value="LRR_TYP"/>
    <property type="match status" value="15"/>
</dbReference>
<dbReference type="InterPro" id="IPR032675">
    <property type="entry name" value="LRR_dom_sf"/>
</dbReference>
<protein>
    <recommendedName>
        <fullName evidence="6">Protein phosphatase 1 regulatory subunit 7</fullName>
    </recommendedName>
</protein>
<proteinExistence type="predicted"/>
<feature type="compositionally biased region" description="Low complexity" evidence="3">
    <location>
        <begin position="1415"/>
        <end position="1424"/>
    </location>
</feature>
<dbReference type="PANTHER" id="PTHR46652:SF3">
    <property type="entry name" value="LEUCINE-RICH REPEAT-CONTAINING PROTEIN 9"/>
    <property type="match status" value="1"/>
</dbReference>
<organism evidence="4 5">
    <name type="scientific">Plasmodiophora brassicae</name>
    <name type="common">Clubroot disease agent</name>
    <dbReference type="NCBI Taxonomy" id="37360"/>
    <lineage>
        <taxon>Eukaryota</taxon>
        <taxon>Sar</taxon>
        <taxon>Rhizaria</taxon>
        <taxon>Endomyxa</taxon>
        <taxon>Phytomyxea</taxon>
        <taxon>Plasmodiophorida</taxon>
        <taxon>Plasmodiophoridae</taxon>
        <taxon>Plasmodiophora</taxon>
    </lineage>
</organism>
<evidence type="ECO:0008006" key="6">
    <source>
        <dbReference type="Google" id="ProtNLM"/>
    </source>
</evidence>
<dbReference type="SMART" id="SM00365">
    <property type="entry name" value="LRR_SD22"/>
    <property type="match status" value="15"/>
</dbReference>
<evidence type="ECO:0000256" key="2">
    <source>
        <dbReference type="ARBA" id="ARBA00022737"/>
    </source>
</evidence>
<geneLocation type="mitochondrion" evidence="4"/>
<dbReference type="SUPFAM" id="SSF52075">
    <property type="entry name" value="Outer arm dynein light chain 1"/>
    <property type="match status" value="1"/>
</dbReference>
<evidence type="ECO:0000313" key="5">
    <source>
        <dbReference type="Proteomes" id="UP000290189"/>
    </source>
</evidence>
<dbReference type="SUPFAM" id="SSF52058">
    <property type="entry name" value="L domain-like"/>
    <property type="match status" value="2"/>
</dbReference>
<dbReference type="InterPro" id="IPR001611">
    <property type="entry name" value="Leu-rich_rpt"/>
</dbReference>
<feature type="region of interest" description="Disordered" evidence="3">
    <location>
        <begin position="585"/>
        <end position="608"/>
    </location>
</feature>
<dbReference type="Pfam" id="PF13855">
    <property type="entry name" value="LRR_8"/>
    <property type="match status" value="1"/>
</dbReference>
<dbReference type="PANTHER" id="PTHR46652">
    <property type="entry name" value="LEUCINE-RICH REPEAT AND IQ DOMAIN-CONTAINING PROTEIN 1-RELATED"/>
    <property type="match status" value="1"/>
</dbReference>
<dbReference type="Gene3D" id="3.80.10.10">
    <property type="entry name" value="Ribonuclease Inhibitor"/>
    <property type="match status" value="7"/>
</dbReference>
<feature type="region of interest" description="Disordered" evidence="3">
    <location>
        <begin position="1412"/>
        <end position="1463"/>
    </location>
</feature>
<dbReference type="Proteomes" id="UP000290189">
    <property type="component" value="Unassembled WGS sequence"/>
</dbReference>
<keyword evidence="2" id="KW-0677">Repeat</keyword>
<evidence type="ECO:0000313" key="4">
    <source>
        <dbReference type="EMBL" id="SPR00389.1"/>
    </source>
</evidence>
<dbReference type="EMBL" id="OVEO01000014">
    <property type="protein sequence ID" value="SPR00389.1"/>
    <property type="molecule type" value="Genomic_DNA"/>
</dbReference>
<sequence length="1463" mass="158708">MSDEQDADAIALLLDANGLSSSAAAASTIDTIELFMASYPTMRGLHAFPALTTLELIACGITAIAGLGRLTSLRRLALCENRIARLEGLDANVNLVSLDLRANAITRVGNVSHLVSLEYLSLADNRVASLAGLKACQSLTTLNVANNAIEQCGSELEGLRALRDLNLSGNRIGCLDDVRFLGRALPSLRNVYLSDPHYGDNPVCALCNYQTFALYHLAQVDILDGTLISAQARANAQSVYVKKVMYYNMRIKIAKKQATDAVRQADQVRLGYLAHINVAMSVVWRQKRALDQVRHQRALAANRPTRAADPNDLSVSDAALREKCAALDAALHGQLAQSALVDADLSLLKQRVQSEASMYVSRLQLELETGGNVRVEQGAGAADQWYASCVALVAERAHADAFAAEFAVDRVDVTGVARVYNRHLRTRFDAAVEKVDGDRLQARHGVFYVFVGIDGADYDTYQKRCMDMCKFGMERAVADDTFLTNSLAIADRTRLTARASDPQFRHRRVIDRCAALLCKAYHPVGPDGLPALVAAGDDPAGQYRLDRILNASLVLPEYVVDYRYLRTDAGDAPRVLSFTEAVDDDDDDAQASPVPHGATTPSHPGRNVAIDRDVDQFRTRWSREHAETCDTAEWRAVLAMPPVVAPRDDKVSVVTMGTIRQQARAIGLDDDDDDDGRLCRSLPYLNLHGHALTTCAGLVGRLAGLHTLILAFNQIESMAGLSALVHLTHLDLGHNLLQRIEGLAGLARLTVCHLNNNALARLDDLELFALHCPNLVELNLSQNPMCSAKTYAWALRACVPKQIQQIDMRPVQALDDAVTAAAPAVWNGNASVLDVGLLRACATGPDGAVLSTPAYDATWAEHAVGIQADHQRLRSIASLSDHALPNLKSVSFCDNDLRVIEGFGGAPALEVVALEDNHIATIANLSTLPRLQRLELGNNRISEITGLDHATSLLQLSLEDNAITSLSGLEHCTSLLELYLSNNRVGALSPTIKQLRLLVQLVILDLSGNPVCREPSYRLACVFNVKKLKVLDGVPVTGAEIDGSRDEFEGRITEEFLDEWIHGRSNTSLDDLDLSGFQIRSIDPLSGHKFLSVRQVNLENNALVRVESLAALSSMTSLNLSHNRVDAIAEGAWAPLVHLEHLYLASNRVTSIASLHLECLPRLRTLNLKSNDIRVVAGLQACCHVRELNLCNNQIRAIGDDDLRGLLSLRHLTLDDNAIKALSALCQQAPTYCPRLQILSCAGNRIATLSDLDQLQRIAFLLDVTLQGNPVARKQMYRPTLIRSITTLKCIDGRDVTAVDRARIHSMFAMVEGAAAVYAPLAGVFQAPGGAEPDEPPAVVAAHDALPSPGGTRWTTPQSEGAGMLRNVFSVKGFSPSIRRSADAVNTSPPVQVQQHQLMRSPRAPLLLSPKAMARARQQPARQQPAHRRPQPATSLVRGGNIRALLAQAGGGGARHPSNPTSK</sequence>
<dbReference type="Pfam" id="PF14580">
    <property type="entry name" value="LRR_9"/>
    <property type="match status" value="3"/>
</dbReference>
<dbReference type="InterPro" id="IPR050836">
    <property type="entry name" value="SDS22/Internalin_LRR"/>
</dbReference>
<evidence type="ECO:0000256" key="1">
    <source>
        <dbReference type="ARBA" id="ARBA00022614"/>
    </source>
</evidence>
<dbReference type="PROSITE" id="PS51450">
    <property type="entry name" value="LRR"/>
    <property type="match status" value="12"/>
</dbReference>
<dbReference type="SMART" id="SM00368">
    <property type="entry name" value="LRR_RI"/>
    <property type="match status" value="5"/>
</dbReference>
<dbReference type="InterPro" id="IPR003591">
    <property type="entry name" value="Leu-rich_rpt_typical-subtyp"/>
</dbReference>
<keyword evidence="1" id="KW-0433">Leucine-rich repeat</keyword>
<evidence type="ECO:0000256" key="3">
    <source>
        <dbReference type="SAM" id="MobiDB-lite"/>
    </source>
</evidence>